<reference evidence="1 2" key="1">
    <citation type="journal article" date="2015" name="Genome Announc.">
        <title>Complete Genome Sequence of Bartonella ancashensis Strain 20.00, Isolated from the Blood of a Patient with Verruga Peruana.</title>
        <authorList>
            <person name="Hang J."/>
            <person name="Mullins K.E."/>
            <person name="Clifford R.J."/>
            <person name="Onmus-Leone F."/>
            <person name="Yang Y."/>
            <person name="Jiang J."/>
            <person name="Leguia M."/>
            <person name="Kasper M.R."/>
            <person name="Maguina C."/>
            <person name="Lesho E.P."/>
            <person name="Jarman R.G."/>
            <person name="Richards A.L."/>
            <person name="Blazes D."/>
        </authorList>
    </citation>
    <scope>NUCLEOTIDE SEQUENCE [LARGE SCALE GENOMIC DNA]</scope>
    <source>
        <strain evidence="1 2">20.00</strain>
    </source>
</reference>
<evidence type="ECO:0000313" key="2">
    <source>
        <dbReference type="Proteomes" id="UP000057213"/>
    </source>
</evidence>
<dbReference type="Proteomes" id="UP000057213">
    <property type="component" value="Chromosome"/>
</dbReference>
<accession>A0A0M4LJP3</accession>
<dbReference type="AlphaFoldDB" id="A0A0M4LJP3"/>
<proteinExistence type="predicted"/>
<evidence type="ECO:0000313" key="1">
    <source>
        <dbReference type="EMBL" id="ALE04093.1"/>
    </source>
</evidence>
<protein>
    <submittedName>
        <fullName evidence="1">Uncharacterized protein</fullName>
    </submittedName>
</protein>
<name>A0A0M4LJP3_9HYPH</name>
<dbReference type="KEGG" id="banc:PU02_1279"/>
<sequence length="45" mass="4906">MVEKGLNVKAITNSEIKISILTAMIILNFRRVSSILGAVYSLGKI</sequence>
<gene>
    <name evidence="1" type="ORF">PU02_1279</name>
</gene>
<organism evidence="1 2">
    <name type="scientific">Bartonella ancashensis</name>
    <dbReference type="NCBI Taxonomy" id="1318743"/>
    <lineage>
        <taxon>Bacteria</taxon>
        <taxon>Pseudomonadati</taxon>
        <taxon>Pseudomonadota</taxon>
        <taxon>Alphaproteobacteria</taxon>
        <taxon>Hyphomicrobiales</taxon>
        <taxon>Bartonellaceae</taxon>
        <taxon>Bartonella</taxon>
    </lineage>
</organism>
<dbReference type="EMBL" id="CP010401">
    <property type="protein sequence ID" value="ALE04093.1"/>
    <property type="molecule type" value="Genomic_DNA"/>
</dbReference>
<keyword evidence="2" id="KW-1185">Reference proteome</keyword>
<dbReference type="PATRIC" id="fig|1318743.3.peg.1294"/>